<keyword evidence="2" id="KW-0378">Hydrolase</keyword>
<dbReference type="InterPro" id="IPR041685">
    <property type="entry name" value="AAA_GajA/Old/RecF-like"/>
</dbReference>
<sequence>MLISRGPLAEKPVLILFDEPEVYLHPRLKRTLNATLENIAEQQNHQIVIITHDPYFVFQGLGKDKKVVSFEKGSDGFTVAKDDNVIVGIEDELLFILLYSKLEGDIKYIKEIKVEGINDRTYTKEDGYVDKNYTGLESIRHQIHHRGTNEYTFERCILSGEEIPVNKNYYTQEELSEAIIKMSKKLSEIN</sequence>
<evidence type="ECO:0000313" key="2">
    <source>
        <dbReference type="EMBL" id="KKT36773.1"/>
    </source>
</evidence>
<dbReference type="EMBL" id="LCHP01000004">
    <property type="protein sequence ID" value="KKT36773.1"/>
    <property type="molecule type" value="Genomic_DNA"/>
</dbReference>
<comment type="caution">
    <text evidence="2">The sequence shown here is derived from an EMBL/GenBank/DDBJ whole genome shotgun (WGS) entry which is preliminary data.</text>
</comment>
<dbReference type="AlphaFoldDB" id="A0A837I9J7"/>
<organism evidence="2 3">
    <name type="scientific">Candidatus Nomurabacteria bacterium GW2011_GWB1_44_12</name>
    <dbReference type="NCBI Taxonomy" id="1618748"/>
    <lineage>
        <taxon>Bacteria</taxon>
        <taxon>Candidatus Nomuraibacteriota</taxon>
    </lineage>
</organism>
<evidence type="ECO:0000313" key="3">
    <source>
        <dbReference type="Proteomes" id="UP000033815"/>
    </source>
</evidence>
<reference evidence="2 3" key="1">
    <citation type="journal article" date="2015" name="Nature">
        <title>rRNA introns, odd ribosomes, and small enigmatic genomes across a large radiation of phyla.</title>
        <authorList>
            <person name="Brown C.T."/>
            <person name="Hug L.A."/>
            <person name="Thomas B.C."/>
            <person name="Sharon I."/>
            <person name="Castelle C.J."/>
            <person name="Singh A."/>
            <person name="Wilkins M.J."/>
            <person name="Williams K.H."/>
            <person name="Banfield J.F."/>
        </authorList>
    </citation>
    <scope>NUCLEOTIDE SEQUENCE [LARGE SCALE GENOMIC DNA]</scope>
</reference>
<name>A0A837I9J7_9BACT</name>
<accession>A0A837I9J7</accession>
<keyword evidence="2" id="KW-0540">Nuclease</keyword>
<dbReference type="Pfam" id="PF13175">
    <property type="entry name" value="AAA_15"/>
    <property type="match status" value="1"/>
</dbReference>
<feature type="domain" description="Endonuclease GajA/Old nuclease/RecF-like AAA" evidence="1">
    <location>
        <begin position="10"/>
        <end position="57"/>
    </location>
</feature>
<dbReference type="GO" id="GO:0004519">
    <property type="term" value="F:endonuclease activity"/>
    <property type="evidence" value="ECO:0007669"/>
    <property type="project" value="UniProtKB-KW"/>
</dbReference>
<keyword evidence="2" id="KW-0255">Endonuclease</keyword>
<dbReference type="Proteomes" id="UP000033815">
    <property type="component" value="Unassembled WGS sequence"/>
</dbReference>
<dbReference type="InterPro" id="IPR051396">
    <property type="entry name" value="Bact_Antivir_Def_Nuclease"/>
</dbReference>
<dbReference type="Gene3D" id="3.40.50.300">
    <property type="entry name" value="P-loop containing nucleotide triphosphate hydrolases"/>
    <property type="match status" value="1"/>
</dbReference>
<dbReference type="PANTHER" id="PTHR43581:SF2">
    <property type="entry name" value="EXCINUCLEASE ATPASE SUBUNIT"/>
    <property type="match status" value="1"/>
</dbReference>
<protein>
    <submittedName>
        <fullName evidence="2">ATP-dependent OLD family endonuclease</fullName>
    </submittedName>
</protein>
<dbReference type="SUPFAM" id="SSF52540">
    <property type="entry name" value="P-loop containing nucleoside triphosphate hydrolases"/>
    <property type="match status" value="1"/>
</dbReference>
<proteinExistence type="predicted"/>
<gene>
    <name evidence="2" type="ORF">UW25_C0004G0101</name>
</gene>
<dbReference type="InterPro" id="IPR027417">
    <property type="entry name" value="P-loop_NTPase"/>
</dbReference>
<evidence type="ECO:0000259" key="1">
    <source>
        <dbReference type="Pfam" id="PF13175"/>
    </source>
</evidence>
<dbReference type="PANTHER" id="PTHR43581">
    <property type="entry name" value="ATP/GTP PHOSPHATASE"/>
    <property type="match status" value="1"/>
</dbReference>